<gene>
    <name evidence="1" type="ORF">AVEN_203922_1</name>
</gene>
<name>A0A4Y2JT39_ARAVE</name>
<comment type="caution">
    <text evidence="1">The sequence shown here is derived from an EMBL/GenBank/DDBJ whole genome shotgun (WGS) entry which is preliminary data.</text>
</comment>
<protein>
    <submittedName>
        <fullName evidence="1">Uncharacterized protein</fullName>
    </submittedName>
</protein>
<accession>A0A4Y2JT39</accession>
<dbReference type="EMBL" id="BGPR01003835">
    <property type="protein sequence ID" value="GBM92965.1"/>
    <property type="molecule type" value="Genomic_DNA"/>
</dbReference>
<sequence length="91" mass="10989">MKFRTNDSKRWNSKEIKFQQFMRRFPFETPNEARAAHQRTCLDCNLATRIENLKSDEWKRDWANRRAAVGRPIFAPPYRHLTLKPQMNDAH</sequence>
<proteinExistence type="predicted"/>
<reference evidence="1 2" key="1">
    <citation type="journal article" date="2019" name="Sci. Rep.">
        <title>Orb-weaving spider Araneus ventricosus genome elucidates the spidroin gene catalogue.</title>
        <authorList>
            <person name="Kono N."/>
            <person name="Nakamura H."/>
            <person name="Ohtoshi R."/>
            <person name="Moran D.A.P."/>
            <person name="Shinohara A."/>
            <person name="Yoshida Y."/>
            <person name="Fujiwara M."/>
            <person name="Mori M."/>
            <person name="Tomita M."/>
            <person name="Arakawa K."/>
        </authorList>
    </citation>
    <scope>NUCLEOTIDE SEQUENCE [LARGE SCALE GENOMIC DNA]</scope>
</reference>
<evidence type="ECO:0000313" key="2">
    <source>
        <dbReference type="Proteomes" id="UP000499080"/>
    </source>
</evidence>
<dbReference type="AlphaFoldDB" id="A0A4Y2JT39"/>
<evidence type="ECO:0000313" key="1">
    <source>
        <dbReference type="EMBL" id="GBM92965.1"/>
    </source>
</evidence>
<organism evidence="1 2">
    <name type="scientific">Araneus ventricosus</name>
    <name type="common">Orbweaver spider</name>
    <name type="synonym">Epeira ventricosa</name>
    <dbReference type="NCBI Taxonomy" id="182803"/>
    <lineage>
        <taxon>Eukaryota</taxon>
        <taxon>Metazoa</taxon>
        <taxon>Ecdysozoa</taxon>
        <taxon>Arthropoda</taxon>
        <taxon>Chelicerata</taxon>
        <taxon>Arachnida</taxon>
        <taxon>Araneae</taxon>
        <taxon>Araneomorphae</taxon>
        <taxon>Entelegynae</taxon>
        <taxon>Araneoidea</taxon>
        <taxon>Araneidae</taxon>
        <taxon>Araneus</taxon>
    </lineage>
</organism>
<keyword evidence="2" id="KW-1185">Reference proteome</keyword>
<dbReference type="Proteomes" id="UP000499080">
    <property type="component" value="Unassembled WGS sequence"/>
</dbReference>